<sequence length="155" mass="17100">MQWRRAAVGRNTTTTQPVRGKGQEGRRASHESETETGERGERGEGRGRASTRITTSRRPKTQSSRRQAKGRWVAYKPHATTFLSHAHTHSPPTHARLVVAISFCIVTECHPSSSRDQTLKRPCASPTHTDPSPVFCSSTTPGPLIRLAGKLSTRH</sequence>
<proteinExistence type="predicted"/>
<name>W7DVM5_BIPV3</name>
<dbReference type="HOGENOM" id="CLU_1695172_0_0_1"/>
<feature type="compositionally biased region" description="Polar residues" evidence="1">
    <location>
        <begin position="126"/>
        <end position="141"/>
    </location>
</feature>
<evidence type="ECO:0000313" key="2">
    <source>
        <dbReference type="EMBL" id="EUN22168.1"/>
    </source>
</evidence>
<dbReference type="EMBL" id="KI968820">
    <property type="protein sequence ID" value="EUN22168.1"/>
    <property type="molecule type" value="Genomic_DNA"/>
</dbReference>
<keyword evidence="3" id="KW-1185">Reference proteome</keyword>
<gene>
    <name evidence="2" type="ORF">COCVIDRAFT_112151</name>
</gene>
<dbReference type="Proteomes" id="UP000054337">
    <property type="component" value="Unassembled WGS sequence"/>
</dbReference>
<reference evidence="2 3" key="1">
    <citation type="journal article" date="2013" name="PLoS Genet.">
        <title>Comparative genome structure, secondary metabolite, and effector coding capacity across Cochliobolus pathogens.</title>
        <authorList>
            <person name="Condon B.J."/>
            <person name="Leng Y."/>
            <person name="Wu D."/>
            <person name="Bushley K.E."/>
            <person name="Ohm R.A."/>
            <person name="Otillar R."/>
            <person name="Martin J."/>
            <person name="Schackwitz W."/>
            <person name="Grimwood J."/>
            <person name="MohdZainudin N."/>
            <person name="Xue C."/>
            <person name="Wang R."/>
            <person name="Manning V.A."/>
            <person name="Dhillon B."/>
            <person name="Tu Z.J."/>
            <person name="Steffenson B.J."/>
            <person name="Salamov A."/>
            <person name="Sun H."/>
            <person name="Lowry S."/>
            <person name="LaButti K."/>
            <person name="Han J."/>
            <person name="Copeland A."/>
            <person name="Lindquist E."/>
            <person name="Barry K."/>
            <person name="Schmutz J."/>
            <person name="Baker S.E."/>
            <person name="Ciuffetti L.M."/>
            <person name="Grigoriev I.V."/>
            <person name="Zhong S."/>
            <person name="Turgeon B.G."/>
        </authorList>
    </citation>
    <scope>NUCLEOTIDE SEQUENCE [LARGE SCALE GENOMIC DNA]</scope>
    <source>
        <strain evidence="2 3">FI3</strain>
    </source>
</reference>
<evidence type="ECO:0000313" key="3">
    <source>
        <dbReference type="Proteomes" id="UP000054337"/>
    </source>
</evidence>
<dbReference type="GeneID" id="26250115"/>
<evidence type="ECO:0000256" key="1">
    <source>
        <dbReference type="SAM" id="MobiDB-lite"/>
    </source>
</evidence>
<dbReference type="AlphaFoldDB" id="W7DVM5"/>
<organism evidence="2 3">
    <name type="scientific">Bipolaris victoriae (strain FI3)</name>
    <name type="common">Victoria blight of oats agent</name>
    <name type="synonym">Cochliobolus victoriae</name>
    <dbReference type="NCBI Taxonomy" id="930091"/>
    <lineage>
        <taxon>Eukaryota</taxon>
        <taxon>Fungi</taxon>
        <taxon>Dikarya</taxon>
        <taxon>Ascomycota</taxon>
        <taxon>Pezizomycotina</taxon>
        <taxon>Dothideomycetes</taxon>
        <taxon>Pleosporomycetidae</taxon>
        <taxon>Pleosporales</taxon>
        <taxon>Pleosporineae</taxon>
        <taxon>Pleosporaceae</taxon>
        <taxon>Bipolaris</taxon>
    </lineage>
</organism>
<feature type="region of interest" description="Disordered" evidence="1">
    <location>
        <begin position="113"/>
        <end position="141"/>
    </location>
</feature>
<accession>W7DVM5</accession>
<feature type="region of interest" description="Disordered" evidence="1">
    <location>
        <begin position="1"/>
        <end position="71"/>
    </location>
</feature>
<dbReference type="RefSeq" id="XP_014551742.1">
    <property type="nucleotide sequence ID" value="XM_014696256.1"/>
</dbReference>
<protein>
    <submittedName>
        <fullName evidence="2">Uncharacterized protein</fullName>
    </submittedName>
</protein>
<feature type="compositionally biased region" description="Basic and acidic residues" evidence="1">
    <location>
        <begin position="21"/>
        <end position="47"/>
    </location>
</feature>